<protein>
    <submittedName>
        <fullName evidence="2">Alpha/beta hydrolase</fullName>
    </submittedName>
</protein>
<gene>
    <name evidence="2" type="ORF">CS347_19085</name>
</gene>
<evidence type="ECO:0000259" key="1">
    <source>
        <dbReference type="Pfam" id="PF12697"/>
    </source>
</evidence>
<proteinExistence type="predicted"/>
<dbReference type="EMBL" id="CP024172">
    <property type="protein sequence ID" value="AZW19657.1"/>
    <property type="molecule type" value="Genomic_DNA"/>
</dbReference>
<dbReference type="Proteomes" id="UP000282741">
    <property type="component" value="Chromosome"/>
</dbReference>
<dbReference type="AlphaFoldDB" id="A0AAN1S1V1"/>
<dbReference type="GO" id="GO:0016787">
    <property type="term" value="F:hydrolase activity"/>
    <property type="evidence" value="ECO:0007669"/>
    <property type="project" value="UniProtKB-KW"/>
</dbReference>
<organism evidence="2 3">
    <name type="scientific">Bordetella hinzii</name>
    <dbReference type="NCBI Taxonomy" id="103855"/>
    <lineage>
        <taxon>Bacteria</taxon>
        <taxon>Pseudomonadati</taxon>
        <taxon>Pseudomonadota</taxon>
        <taxon>Betaproteobacteria</taxon>
        <taxon>Burkholderiales</taxon>
        <taxon>Alcaligenaceae</taxon>
        <taxon>Bordetella</taxon>
    </lineage>
</organism>
<dbReference type="SUPFAM" id="SSF53474">
    <property type="entry name" value="alpha/beta-Hydrolases"/>
    <property type="match status" value="1"/>
</dbReference>
<dbReference type="InterPro" id="IPR000073">
    <property type="entry name" value="AB_hydrolase_1"/>
</dbReference>
<dbReference type="InterPro" id="IPR029058">
    <property type="entry name" value="AB_hydrolase_fold"/>
</dbReference>
<evidence type="ECO:0000313" key="2">
    <source>
        <dbReference type="EMBL" id="AZW19657.1"/>
    </source>
</evidence>
<reference evidence="3" key="1">
    <citation type="submission" date="2017-10" db="EMBL/GenBank/DDBJ databases">
        <title>Whole genome sequencing of various Bordetella species.</title>
        <authorList>
            <person name="Weigand M.R."/>
            <person name="Loparev V."/>
            <person name="Peng Y."/>
            <person name="Bowden K.E."/>
            <person name="Tondella M.L."/>
            <person name="Williams M.M."/>
        </authorList>
    </citation>
    <scope>NUCLEOTIDE SEQUENCE [LARGE SCALE GENOMIC DNA]</scope>
    <source>
        <strain evidence="3">H720</strain>
    </source>
</reference>
<feature type="domain" description="AB hydrolase-1" evidence="1">
    <location>
        <begin position="14"/>
        <end position="245"/>
    </location>
</feature>
<accession>A0AAN1S1V1</accession>
<dbReference type="Pfam" id="PF12697">
    <property type="entry name" value="Abhydrolase_6"/>
    <property type="match status" value="1"/>
</dbReference>
<dbReference type="PRINTS" id="PR00111">
    <property type="entry name" value="ABHYDROLASE"/>
</dbReference>
<evidence type="ECO:0000313" key="3">
    <source>
        <dbReference type="Proteomes" id="UP000282741"/>
    </source>
</evidence>
<sequence>MKVQYLRAGQGLPLLLLHGSGPGASSLGNWKAVLGPLSEQYEVYAMDLIGFGGSQRKPAPPFFDYALWLRQARAMLARLPGARVGVVAHSLSASLALSLAAGQPKVAAVLTTGAMGAPFTLREETARTWTCPRDRQALVRAIAGLVHDTRGIGEAYYQQREAVIYAEGYADYFDAMFGGDKQQYIEAAVLADALLARVTQPVLLLHGRNDRGFPAAGSLEIGARLPHADVMLLDACSHSVAVERAPTFMALATDFFSRHLT</sequence>
<dbReference type="PANTHER" id="PTHR43689:SF8">
    <property type="entry name" value="ALPHA_BETA-HYDROLASES SUPERFAMILY PROTEIN"/>
    <property type="match status" value="1"/>
</dbReference>
<name>A0AAN1S1V1_9BORD</name>
<keyword evidence="2" id="KW-0378">Hydrolase</keyword>
<dbReference type="Gene3D" id="3.40.50.1820">
    <property type="entry name" value="alpha/beta hydrolase"/>
    <property type="match status" value="1"/>
</dbReference>
<dbReference type="PANTHER" id="PTHR43689">
    <property type="entry name" value="HYDROLASE"/>
    <property type="match status" value="1"/>
</dbReference>